<evidence type="ECO:0000256" key="1">
    <source>
        <dbReference type="SAM" id="MobiDB-lite"/>
    </source>
</evidence>
<evidence type="ECO:0000313" key="2">
    <source>
        <dbReference type="EMBL" id="GMI80723.1"/>
    </source>
</evidence>
<protein>
    <submittedName>
        <fullName evidence="2">Uncharacterized protein</fullName>
    </submittedName>
</protein>
<evidence type="ECO:0000313" key="3">
    <source>
        <dbReference type="Proteomes" id="UP001165190"/>
    </source>
</evidence>
<reference evidence="2" key="1">
    <citation type="submission" date="2023-05" db="EMBL/GenBank/DDBJ databases">
        <title>Genome and transcriptome analyses reveal genes involved in the formation of fine ridges on petal epidermal cells in Hibiscus trionum.</title>
        <authorList>
            <person name="Koshimizu S."/>
            <person name="Masuda S."/>
            <person name="Ishii T."/>
            <person name="Shirasu K."/>
            <person name="Hoshino A."/>
            <person name="Arita M."/>
        </authorList>
    </citation>
    <scope>NUCLEOTIDE SEQUENCE</scope>
    <source>
        <strain evidence="2">Hamamatsu line</strain>
    </source>
</reference>
<keyword evidence="3" id="KW-1185">Reference proteome</keyword>
<feature type="compositionally biased region" description="Polar residues" evidence="1">
    <location>
        <begin position="28"/>
        <end position="46"/>
    </location>
</feature>
<dbReference type="Proteomes" id="UP001165190">
    <property type="component" value="Unassembled WGS sequence"/>
</dbReference>
<gene>
    <name evidence="2" type="ORF">HRI_001741600</name>
</gene>
<comment type="caution">
    <text evidence="2">The sequence shown here is derived from an EMBL/GenBank/DDBJ whole genome shotgun (WGS) entry which is preliminary data.</text>
</comment>
<feature type="region of interest" description="Disordered" evidence="1">
    <location>
        <begin position="28"/>
        <end position="49"/>
    </location>
</feature>
<organism evidence="2 3">
    <name type="scientific">Hibiscus trionum</name>
    <name type="common">Flower of an hour</name>
    <dbReference type="NCBI Taxonomy" id="183268"/>
    <lineage>
        <taxon>Eukaryota</taxon>
        <taxon>Viridiplantae</taxon>
        <taxon>Streptophyta</taxon>
        <taxon>Embryophyta</taxon>
        <taxon>Tracheophyta</taxon>
        <taxon>Spermatophyta</taxon>
        <taxon>Magnoliopsida</taxon>
        <taxon>eudicotyledons</taxon>
        <taxon>Gunneridae</taxon>
        <taxon>Pentapetalae</taxon>
        <taxon>rosids</taxon>
        <taxon>malvids</taxon>
        <taxon>Malvales</taxon>
        <taxon>Malvaceae</taxon>
        <taxon>Malvoideae</taxon>
        <taxon>Hibiscus</taxon>
    </lineage>
</organism>
<dbReference type="OrthoDB" id="1739692at2759"/>
<name>A0A9W7HQ11_HIBTR</name>
<dbReference type="AlphaFoldDB" id="A0A9W7HQ11"/>
<accession>A0A9W7HQ11</accession>
<feature type="region of interest" description="Disordered" evidence="1">
    <location>
        <begin position="67"/>
        <end position="97"/>
    </location>
</feature>
<dbReference type="EMBL" id="BSYR01000017">
    <property type="protein sequence ID" value="GMI80723.1"/>
    <property type="molecule type" value="Genomic_DNA"/>
</dbReference>
<feature type="compositionally biased region" description="Acidic residues" evidence="1">
    <location>
        <begin position="80"/>
        <end position="97"/>
    </location>
</feature>
<proteinExistence type="predicted"/>
<sequence length="97" mass="10813">MLKPAYVAESSGISLEKKVREMRASPFNKKSGSILSKANTSSQSSMAEIDTDEEVVVVVEPKSRPQRANMTKKTYVISDSETEEDAVEYSDFEEDED</sequence>